<dbReference type="RefSeq" id="WP_180493010.1">
    <property type="nucleotide sequence ID" value="NZ_CABJAI010000005.1"/>
</dbReference>
<comment type="caution">
    <text evidence="1">The sequence shown here is derived from an EMBL/GenBank/DDBJ whole genome shotgun (WGS) entry which is preliminary data.</text>
</comment>
<gene>
    <name evidence="1" type="ORF">H0N91_04480</name>
</gene>
<sequence>MYLLFSILCQLFICLCCSLAIFYLAVTLTGSIFLMNYHTLVTMTVPAVTAGQTEYP</sequence>
<reference evidence="1 2" key="1">
    <citation type="submission" date="2020-07" db="EMBL/GenBank/DDBJ databases">
        <title>Organ Donor 1.</title>
        <authorList>
            <person name="Marsh A.J."/>
            <person name="Azcarate-Peril M.A."/>
        </authorList>
    </citation>
    <scope>NUCLEOTIDE SEQUENCE [LARGE SCALE GENOMIC DNA]</scope>
    <source>
        <strain evidence="1 2">AMC0717</strain>
    </source>
</reference>
<dbReference type="Proteomes" id="UP000586254">
    <property type="component" value="Unassembled WGS sequence"/>
</dbReference>
<dbReference type="AlphaFoldDB" id="A0A853JL18"/>
<name>A0A853JL18_9FIRM</name>
<accession>A0A853JL18</accession>
<dbReference type="EMBL" id="JACCKS010000004">
    <property type="protein sequence ID" value="NZA37415.1"/>
    <property type="molecule type" value="Genomic_DNA"/>
</dbReference>
<organism evidence="1 2">
    <name type="scientific">Eubacterium callanderi</name>
    <dbReference type="NCBI Taxonomy" id="53442"/>
    <lineage>
        <taxon>Bacteria</taxon>
        <taxon>Bacillati</taxon>
        <taxon>Bacillota</taxon>
        <taxon>Clostridia</taxon>
        <taxon>Eubacteriales</taxon>
        <taxon>Eubacteriaceae</taxon>
        <taxon>Eubacterium</taxon>
    </lineage>
</organism>
<proteinExistence type="predicted"/>
<evidence type="ECO:0000313" key="2">
    <source>
        <dbReference type="Proteomes" id="UP000586254"/>
    </source>
</evidence>
<evidence type="ECO:0000313" key="1">
    <source>
        <dbReference type="EMBL" id="NZA37415.1"/>
    </source>
</evidence>
<protein>
    <submittedName>
        <fullName evidence="1">Uncharacterized protein</fullName>
    </submittedName>
</protein>